<dbReference type="Gene3D" id="1.10.10.10">
    <property type="entry name" value="Winged helix-like DNA-binding domain superfamily/Winged helix DNA-binding domain"/>
    <property type="match status" value="1"/>
</dbReference>
<evidence type="ECO:0000313" key="5">
    <source>
        <dbReference type="EMBL" id="KGR84399.1"/>
    </source>
</evidence>
<dbReference type="OrthoDB" id="34294at2"/>
<dbReference type="InterPro" id="IPR019887">
    <property type="entry name" value="Tscrpt_reg_AsnC/Lrp_C"/>
</dbReference>
<comment type="caution">
    <text evidence="5">The sequence shown here is derived from an EMBL/GenBank/DDBJ whole genome shotgun (WGS) entry which is preliminary data.</text>
</comment>
<dbReference type="SUPFAM" id="SSF46785">
    <property type="entry name" value="Winged helix' DNA-binding domain"/>
    <property type="match status" value="1"/>
</dbReference>
<dbReference type="PRINTS" id="PR00033">
    <property type="entry name" value="HTHASNC"/>
</dbReference>
<dbReference type="CDD" id="cd00090">
    <property type="entry name" value="HTH_ARSR"/>
    <property type="match status" value="1"/>
</dbReference>
<dbReference type="EMBL" id="JPVP01000056">
    <property type="protein sequence ID" value="KGR84399.1"/>
    <property type="molecule type" value="Genomic_DNA"/>
</dbReference>
<dbReference type="Proteomes" id="UP000030437">
    <property type="component" value="Unassembled WGS sequence"/>
</dbReference>
<dbReference type="Gene3D" id="3.30.70.920">
    <property type="match status" value="1"/>
</dbReference>
<dbReference type="PANTHER" id="PTHR30154">
    <property type="entry name" value="LEUCINE-RESPONSIVE REGULATORY PROTEIN"/>
    <property type="match status" value="1"/>
</dbReference>
<dbReference type="InterPro" id="IPR036388">
    <property type="entry name" value="WH-like_DNA-bd_sf"/>
</dbReference>
<proteinExistence type="predicted"/>
<dbReference type="Pfam" id="PF01037">
    <property type="entry name" value="AsnC_trans_reg"/>
    <property type="match status" value="1"/>
</dbReference>
<dbReference type="PANTHER" id="PTHR30154:SF53">
    <property type="entry name" value="HTH-TYPE TRANSCRIPTIONAL REGULATOR LRPC"/>
    <property type="match status" value="1"/>
</dbReference>
<organism evidence="5 6">
    <name type="scientific">Lysinibacillus odysseyi 34hs-1 = NBRC 100172</name>
    <dbReference type="NCBI Taxonomy" id="1220589"/>
    <lineage>
        <taxon>Bacteria</taxon>
        <taxon>Bacillati</taxon>
        <taxon>Bacillota</taxon>
        <taxon>Bacilli</taxon>
        <taxon>Bacillales</taxon>
        <taxon>Bacillaceae</taxon>
        <taxon>Lysinibacillus</taxon>
    </lineage>
</organism>
<evidence type="ECO:0000259" key="4">
    <source>
        <dbReference type="PROSITE" id="PS50956"/>
    </source>
</evidence>
<evidence type="ECO:0000256" key="3">
    <source>
        <dbReference type="ARBA" id="ARBA00023163"/>
    </source>
</evidence>
<keyword evidence="2" id="KW-0238">DNA-binding</keyword>
<dbReference type="RefSeq" id="WP_036155054.1">
    <property type="nucleotide sequence ID" value="NZ_AVCX01000005.1"/>
</dbReference>
<sequence length="138" mass="16053">MDAVNEMIIEELKKDSRISMSELGRRVHLSPPAVRERVRQLEEQGIIKGFTIALDIKKMGYPIEAIIEATIKNNRYNDFKQQIQTYTNIDFCYRIAGEACFLLKAHFQTFVDAETFIDELQPFAHTKTNFVFSEVARF</sequence>
<dbReference type="InterPro" id="IPR000485">
    <property type="entry name" value="AsnC-type_HTH_dom"/>
</dbReference>
<gene>
    <name evidence="5" type="ORF">CD32_12465</name>
</gene>
<dbReference type="GO" id="GO:0005829">
    <property type="term" value="C:cytosol"/>
    <property type="evidence" value="ECO:0007669"/>
    <property type="project" value="TreeGrafter"/>
</dbReference>
<dbReference type="eggNOG" id="COG1522">
    <property type="taxonomic scope" value="Bacteria"/>
</dbReference>
<dbReference type="InterPro" id="IPR011991">
    <property type="entry name" value="ArsR-like_HTH"/>
</dbReference>
<dbReference type="FunFam" id="1.10.10.10:FF:000186">
    <property type="entry name" value="AsnC family transcriptional regulator"/>
    <property type="match status" value="1"/>
</dbReference>
<dbReference type="STRING" id="1220589.CD32_12465"/>
<dbReference type="GO" id="GO:0043200">
    <property type="term" value="P:response to amino acid"/>
    <property type="evidence" value="ECO:0007669"/>
    <property type="project" value="TreeGrafter"/>
</dbReference>
<dbReference type="PROSITE" id="PS50956">
    <property type="entry name" value="HTH_ASNC_2"/>
    <property type="match status" value="1"/>
</dbReference>
<protein>
    <submittedName>
        <fullName evidence="5">AsnC family transcriptional regulator</fullName>
    </submittedName>
</protein>
<dbReference type="InterPro" id="IPR036390">
    <property type="entry name" value="WH_DNA-bd_sf"/>
</dbReference>
<dbReference type="GO" id="GO:0043565">
    <property type="term" value="F:sequence-specific DNA binding"/>
    <property type="evidence" value="ECO:0007669"/>
    <property type="project" value="InterPro"/>
</dbReference>
<evidence type="ECO:0000313" key="6">
    <source>
        <dbReference type="Proteomes" id="UP000030437"/>
    </source>
</evidence>
<dbReference type="InterPro" id="IPR011008">
    <property type="entry name" value="Dimeric_a/b-barrel"/>
</dbReference>
<evidence type="ECO:0000256" key="1">
    <source>
        <dbReference type="ARBA" id="ARBA00023015"/>
    </source>
</evidence>
<accession>A0A0A3II70</accession>
<keyword evidence="1" id="KW-0805">Transcription regulation</keyword>
<name>A0A0A3II70_9BACI</name>
<keyword evidence="3" id="KW-0804">Transcription</keyword>
<feature type="domain" description="HTH asnC-type" evidence="4">
    <location>
        <begin position="1"/>
        <end position="62"/>
    </location>
</feature>
<dbReference type="InterPro" id="IPR019888">
    <property type="entry name" value="Tscrpt_reg_AsnC-like"/>
</dbReference>
<evidence type="ECO:0000256" key="2">
    <source>
        <dbReference type="ARBA" id="ARBA00023125"/>
    </source>
</evidence>
<keyword evidence="6" id="KW-1185">Reference proteome</keyword>
<dbReference type="AlphaFoldDB" id="A0A0A3II70"/>
<dbReference type="SMART" id="SM00344">
    <property type="entry name" value="HTH_ASNC"/>
    <property type="match status" value="1"/>
</dbReference>
<reference evidence="5 6" key="1">
    <citation type="submission" date="2014-02" db="EMBL/GenBank/DDBJ databases">
        <title>Draft genome sequence of Lysinibacillus odysseyi NBRC 100172.</title>
        <authorList>
            <person name="Zhang F."/>
            <person name="Wang G."/>
            <person name="Zhang L."/>
        </authorList>
    </citation>
    <scope>NUCLEOTIDE SEQUENCE [LARGE SCALE GENOMIC DNA]</scope>
    <source>
        <strain evidence="5 6">NBRC 100172</strain>
    </source>
</reference>
<dbReference type="Pfam" id="PF13412">
    <property type="entry name" value="HTH_24"/>
    <property type="match status" value="1"/>
</dbReference>
<dbReference type="SUPFAM" id="SSF54909">
    <property type="entry name" value="Dimeric alpha+beta barrel"/>
    <property type="match status" value="1"/>
</dbReference>